<dbReference type="PRINTS" id="PR00081">
    <property type="entry name" value="GDHRDH"/>
</dbReference>
<keyword evidence="2 3" id="KW-0560">Oxidoreductase</keyword>
<dbReference type="Proteomes" id="UP000254330">
    <property type="component" value="Unassembled WGS sequence"/>
</dbReference>
<dbReference type="SUPFAM" id="SSF51735">
    <property type="entry name" value="NAD(P)-binding Rossmann-fold domains"/>
    <property type="match status" value="1"/>
</dbReference>
<dbReference type="EMBL" id="SNZG01000059">
    <property type="protein sequence ID" value="TDR32947.1"/>
    <property type="molecule type" value="Genomic_DNA"/>
</dbReference>
<dbReference type="InterPro" id="IPR002347">
    <property type="entry name" value="SDR_fam"/>
</dbReference>
<dbReference type="AlphaFoldDB" id="A0A8B4QAB6"/>
<dbReference type="Proteomes" id="UP000294641">
    <property type="component" value="Unassembled WGS sequence"/>
</dbReference>
<comment type="caution">
    <text evidence="3">The sequence shown here is derived from an EMBL/GenBank/DDBJ whole genome shotgun (WGS) entry which is preliminary data.</text>
</comment>
<accession>A0A8B4QAB6</accession>
<evidence type="ECO:0000313" key="4">
    <source>
        <dbReference type="EMBL" id="TDR32947.1"/>
    </source>
</evidence>
<dbReference type="PANTHER" id="PTHR44196:SF1">
    <property type="entry name" value="DEHYDROGENASE_REDUCTASE SDR FAMILY MEMBER 7B"/>
    <property type="match status" value="1"/>
</dbReference>
<protein>
    <submittedName>
        <fullName evidence="3">3-oxoacyl-[acyl-carrier-protein] reductase FabG</fullName>
        <ecNumber evidence="3">1.1.1.100</ecNumber>
    </submittedName>
</protein>
<dbReference type="GO" id="GO:0016020">
    <property type="term" value="C:membrane"/>
    <property type="evidence" value="ECO:0007669"/>
    <property type="project" value="TreeGrafter"/>
</dbReference>
<comment type="similarity">
    <text evidence="1">Belongs to the short-chain dehydrogenases/reductases (SDR) family.</text>
</comment>
<proteinExistence type="inferred from homology"/>
<dbReference type="EMBL" id="UGNP01000001">
    <property type="protein sequence ID" value="STX09670.1"/>
    <property type="molecule type" value="Genomic_DNA"/>
</dbReference>
<evidence type="ECO:0000313" key="5">
    <source>
        <dbReference type="Proteomes" id="UP000254330"/>
    </source>
</evidence>
<dbReference type="GO" id="GO:0004316">
    <property type="term" value="F:3-oxoacyl-[acyl-carrier-protein] reductase (NADPH) activity"/>
    <property type="evidence" value="ECO:0007669"/>
    <property type="project" value="UniProtKB-EC"/>
</dbReference>
<evidence type="ECO:0000313" key="6">
    <source>
        <dbReference type="Proteomes" id="UP000294641"/>
    </source>
</evidence>
<name>A0A8B4QAB6_9BACL</name>
<evidence type="ECO:0000313" key="3">
    <source>
        <dbReference type="EMBL" id="STX09670.1"/>
    </source>
</evidence>
<evidence type="ECO:0000256" key="2">
    <source>
        <dbReference type="ARBA" id="ARBA00023002"/>
    </source>
</evidence>
<organism evidence="3 5">
    <name type="scientific">Kurthia zopfii</name>
    <dbReference type="NCBI Taxonomy" id="1650"/>
    <lineage>
        <taxon>Bacteria</taxon>
        <taxon>Bacillati</taxon>
        <taxon>Bacillota</taxon>
        <taxon>Bacilli</taxon>
        <taxon>Bacillales</taxon>
        <taxon>Caryophanaceae</taxon>
        <taxon>Kurthia</taxon>
    </lineage>
</organism>
<gene>
    <name evidence="3" type="primary">fabG_5</name>
    <name evidence="4" type="ORF">DFR61_1597</name>
    <name evidence="3" type="ORF">NCTC10597_01363</name>
</gene>
<dbReference type="RefSeq" id="WP_109350828.1">
    <property type="nucleotide sequence ID" value="NZ_BJUE01000066.1"/>
</dbReference>
<sequence>MPQNKIILVTGATSGVGLAITNQLLAQNFDVIAIGRNDTILQQLAKKGAEVFKVDLLNDEAMHEFTNKVKEVDVAILNAGVGIFEYAHLIEDQAIDDMITLNISSQMKLTKALIPKVKKQFIYIGSQAGKVATPKAAVYAATKHALIGYTNGLRLEQPNLIITIVHPGPIDTPFLDHADATGSYRGKMKNVLLSSEKVAEKTISLIGKKKRELNIPWYMGITSKLYAVAPALTETIGKPFFNKK</sequence>
<reference evidence="4 6" key="2">
    <citation type="submission" date="2019-03" db="EMBL/GenBank/DDBJ databases">
        <title>Genomic Encyclopedia of Type Strains, Phase IV (KMG-IV): sequencing the most valuable type-strain genomes for metagenomic binning, comparative biology and taxonomic classification.</title>
        <authorList>
            <person name="Goeker M."/>
        </authorList>
    </citation>
    <scope>NUCLEOTIDE SEQUENCE [LARGE SCALE GENOMIC DNA]</scope>
    <source>
        <strain evidence="4 6">DSM 20580</strain>
    </source>
</reference>
<evidence type="ECO:0000256" key="1">
    <source>
        <dbReference type="ARBA" id="ARBA00006484"/>
    </source>
</evidence>
<dbReference type="InterPro" id="IPR036291">
    <property type="entry name" value="NAD(P)-bd_dom_sf"/>
</dbReference>
<dbReference type="InterPro" id="IPR020904">
    <property type="entry name" value="Sc_DH/Rdtase_CS"/>
</dbReference>
<dbReference type="OrthoDB" id="9793345at2"/>
<dbReference type="PANTHER" id="PTHR44196">
    <property type="entry name" value="DEHYDROGENASE/REDUCTASE SDR FAMILY MEMBER 7B"/>
    <property type="match status" value="1"/>
</dbReference>
<dbReference type="PROSITE" id="PS00061">
    <property type="entry name" value="ADH_SHORT"/>
    <property type="match status" value="1"/>
</dbReference>
<dbReference type="EC" id="1.1.1.100" evidence="3"/>
<dbReference type="Pfam" id="PF00106">
    <property type="entry name" value="adh_short"/>
    <property type="match status" value="1"/>
</dbReference>
<reference evidence="3 5" key="1">
    <citation type="submission" date="2018-06" db="EMBL/GenBank/DDBJ databases">
        <authorList>
            <consortium name="Pathogen Informatics"/>
            <person name="Doyle S."/>
        </authorList>
    </citation>
    <scope>NUCLEOTIDE SEQUENCE [LARGE SCALE GENOMIC DNA]</scope>
    <source>
        <strain evidence="3 5">NCTC10597</strain>
    </source>
</reference>
<keyword evidence="6" id="KW-1185">Reference proteome</keyword>
<dbReference type="Gene3D" id="3.40.50.720">
    <property type="entry name" value="NAD(P)-binding Rossmann-like Domain"/>
    <property type="match status" value="1"/>
</dbReference>